<evidence type="ECO:0000313" key="2">
    <source>
        <dbReference type="Proteomes" id="UP000077275"/>
    </source>
</evidence>
<sequence length="252" mass="27138">MKSNLTNSVFHEKIVIDETNINLVSDIEKNDLNSFITKTRLELKDYILKTPEFARTLKPYNPNKKVESKVVKLMIEASNIANVGPTAAIAGTISELSLEYLIKQGSSYSIVDNGGDIAFINKNKRVICGIYAGNSPLSGKIAFEFKNQENPIGICSSSGSVGYSTSYGRSDCVTIISKKASISDALATSIANHVNGKSDEDAVENGLNASEEFKDHFIGALIILGESIGTIGKLPKIVEVNESSILNNIDDG</sequence>
<reference evidence="1 2" key="1">
    <citation type="submission" date="2016-04" db="EMBL/GenBank/DDBJ databases">
        <title>Genome sequence of Methanobrevibacter cuticularis DSM 11139.</title>
        <authorList>
            <person name="Poehlein A."/>
            <person name="Seedorf H."/>
            <person name="Daniel R."/>
        </authorList>
    </citation>
    <scope>NUCLEOTIDE SEQUENCE [LARGE SCALE GENOMIC DNA]</scope>
    <source>
        <strain evidence="1 2">DSM 11139</strain>
    </source>
</reference>
<keyword evidence="2" id="KW-1185">Reference proteome</keyword>
<dbReference type="PATRIC" id="fig|47311.3.peg.1085"/>
<dbReference type="InterPro" id="IPR003374">
    <property type="entry name" value="ApbE-like_sf"/>
</dbReference>
<protein>
    <submittedName>
        <fullName evidence="1">Uncharacterized protein</fullName>
    </submittedName>
</protein>
<dbReference type="STRING" id="47311.MBCUT_09830"/>
<dbReference type="SUPFAM" id="SSF143631">
    <property type="entry name" value="ApbE-like"/>
    <property type="match status" value="1"/>
</dbReference>
<organism evidence="1 2">
    <name type="scientific">Methanobrevibacter cuticularis</name>
    <dbReference type="NCBI Taxonomy" id="47311"/>
    <lineage>
        <taxon>Archaea</taxon>
        <taxon>Methanobacteriati</taxon>
        <taxon>Methanobacteriota</taxon>
        <taxon>Methanomada group</taxon>
        <taxon>Methanobacteria</taxon>
        <taxon>Methanobacteriales</taxon>
        <taxon>Methanobacteriaceae</taxon>
        <taxon>Methanobrevibacter</taxon>
    </lineage>
</organism>
<name>A0A166CRC8_9EURY</name>
<dbReference type="RefSeq" id="WP_067259582.1">
    <property type="nucleotide sequence ID" value="NZ_LWMW01000097.1"/>
</dbReference>
<accession>A0A166CRC8</accession>
<dbReference type="Gene3D" id="3.10.520.10">
    <property type="entry name" value="ApbE-like domains"/>
    <property type="match status" value="1"/>
</dbReference>
<dbReference type="Proteomes" id="UP000077275">
    <property type="component" value="Unassembled WGS sequence"/>
</dbReference>
<dbReference type="EMBL" id="LWMW01000097">
    <property type="protein sequence ID" value="KZX16247.1"/>
    <property type="molecule type" value="Genomic_DNA"/>
</dbReference>
<proteinExistence type="predicted"/>
<dbReference type="PIRSF" id="PIRSF006421">
    <property type="entry name" value="UCP006421"/>
    <property type="match status" value="1"/>
</dbReference>
<evidence type="ECO:0000313" key="1">
    <source>
        <dbReference type="EMBL" id="KZX16247.1"/>
    </source>
</evidence>
<dbReference type="InterPro" id="IPR007183">
    <property type="entry name" value="UPF0280"/>
</dbReference>
<gene>
    <name evidence="1" type="ORF">MBCUT_09830</name>
</gene>
<comment type="caution">
    <text evidence="1">The sequence shown here is derived from an EMBL/GenBank/DDBJ whole genome shotgun (WGS) entry which is preliminary data.</text>
</comment>
<dbReference type="OrthoDB" id="50299at2157"/>
<dbReference type="AlphaFoldDB" id="A0A166CRC8"/>